<feature type="domain" description="DUF4328" evidence="3">
    <location>
        <begin position="135"/>
        <end position="283"/>
    </location>
</feature>
<feature type="transmembrane region" description="Helical" evidence="2">
    <location>
        <begin position="154"/>
        <end position="173"/>
    </location>
</feature>
<feature type="transmembrane region" description="Helical" evidence="2">
    <location>
        <begin position="224"/>
        <end position="245"/>
    </location>
</feature>
<name>A0A3S5Y197_RHOH1</name>
<feature type="transmembrane region" description="Helical" evidence="2">
    <location>
        <begin position="257"/>
        <end position="279"/>
    </location>
</feature>
<evidence type="ECO:0000259" key="3">
    <source>
        <dbReference type="Pfam" id="PF14219"/>
    </source>
</evidence>
<feature type="transmembrane region" description="Helical" evidence="2">
    <location>
        <begin position="193"/>
        <end position="212"/>
    </location>
</feature>
<feature type="region of interest" description="Disordered" evidence="1">
    <location>
        <begin position="59"/>
        <end position="94"/>
    </location>
</feature>
<organism evidence="4">
    <name type="scientific">Rhodococcus hoagii (strain 103S)</name>
    <name type="common">Rhodococcus equi</name>
    <dbReference type="NCBI Taxonomy" id="685727"/>
    <lineage>
        <taxon>Bacteria</taxon>
        <taxon>Bacillati</taxon>
        <taxon>Actinomycetota</taxon>
        <taxon>Actinomycetes</taxon>
        <taxon>Mycobacteriales</taxon>
        <taxon>Nocardiaceae</taxon>
        <taxon>Prescottella</taxon>
    </lineage>
</organism>
<dbReference type="EMBL" id="FN563149">
    <property type="protein sequence ID" value="CBH46312.1"/>
    <property type="molecule type" value="Genomic_DNA"/>
</dbReference>
<evidence type="ECO:0000313" key="4">
    <source>
        <dbReference type="EMBL" id="CBH46312.1"/>
    </source>
</evidence>
<dbReference type="InterPro" id="IPR025565">
    <property type="entry name" value="DUF4328"/>
</dbReference>
<gene>
    <name evidence="4" type="ordered locus">REQ_01610</name>
</gene>
<dbReference type="Pfam" id="PF14219">
    <property type="entry name" value="DUF4328"/>
    <property type="match status" value="1"/>
</dbReference>
<protein>
    <submittedName>
        <fullName evidence="4">Integral membrane protein</fullName>
    </submittedName>
</protein>
<evidence type="ECO:0000256" key="2">
    <source>
        <dbReference type="SAM" id="Phobius"/>
    </source>
</evidence>
<dbReference type="RefSeq" id="WP_013414484.1">
    <property type="nucleotide sequence ID" value="NC_014659.1"/>
</dbReference>
<keyword evidence="2" id="KW-0472">Membrane</keyword>
<keyword evidence="2" id="KW-1133">Transmembrane helix</keyword>
<proteinExistence type="predicted"/>
<dbReference type="Proteomes" id="UP001154400">
    <property type="component" value="Chromosome"/>
</dbReference>
<evidence type="ECO:0000313" key="5">
    <source>
        <dbReference type="Proteomes" id="UP000006892"/>
    </source>
</evidence>
<evidence type="ECO:0000256" key="1">
    <source>
        <dbReference type="SAM" id="MobiDB-lite"/>
    </source>
</evidence>
<sequence length="309" mass="33723">MTVVQVCARCASQWPVAGAPAQWCPRCQGVLLSPVDTRRPAPVAGRNFRWVARSPYPPEVRRRTGTSPGPTPRYRQIPRWGLLDPPPDEREAPARRTDAVADLAPTLLACTALVFGLATLAEAFRYGLLVFNRVRLVDPLTLAISDAMVWSTQLSGPLVAVAAAVAVACRLHVERARVFADRGLTDPRPLREILVGVLVPGLNLVMPAVYLREIAGDDRRLRRAIRLWWTAWVTGGVLVVGNVLWRNQDSLQARADGVVLAAVTAAVGVATALLALLVIRRLDGRDLLGRPHPVTRWINVPRPEEAMAG</sequence>
<keyword evidence="2" id="KW-0812">Transmembrane</keyword>
<reference evidence="4" key="1">
    <citation type="journal article" date="2010" name="PLoS Genet.">
        <title>The genome of a pathogenic rhodococcus: cooptive virulence underpinned by key gene acquisitions.</title>
        <authorList>
            <person name="Letek M."/>
            <person name="Gonzalez P."/>
            <person name="Macarthur I."/>
            <person name="Rodriguez H."/>
            <person name="Freeman T.C."/>
            <person name="Valero-Rello A."/>
            <person name="Blanco M."/>
            <person name="Buckley T."/>
            <person name="Cherevach I."/>
            <person name="Fahey R."/>
            <person name="Hapeshi A."/>
            <person name="Holdstock J."/>
            <person name="Leadon D."/>
            <person name="Navas J."/>
            <person name="Ocampo A."/>
            <person name="Quail M.A."/>
            <person name="Sanders M."/>
            <person name="Scortti M.M."/>
            <person name="Prescott J.F."/>
            <person name="Fogarty U."/>
            <person name="Meijer W.G."/>
            <person name="Parkhill J."/>
            <person name="Bentley S.D."/>
            <person name="Vazquez-Boland J.A."/>
        </authorList>
    </citation>
    <scope>NUCLEOTIDE SEQUENCE [LARGE SCALE GENOMIC DNA]</scope>
    <source>
        <strain evidence="4 5">103S</strain>
    </source>
</reference>
<dbReference type="AlphaFoldDB" id="A0A3S5Y197"/>
<dbReference type="KEGG" id="req:REQ_01610"/>
<accession>A0A3S5Y197</accession>